<evidence type="ECO:0000313" key="5">
    <source>
        <dbReference type="EMBL" id="KKU61124.1"/>
    </source>
</evidence>
<dbReference type="SUPFAM" id="SSF50249">
    <property type="entry name" value="Nucleic acid-binding proteins"/>
    <property type="match status" value="4"/>
</dbReference>
<feature type="domain" description="S1 motif" evidence="4">
    <location>
        <begin position="208"/>
        <end position="292"/>
    </location>
</feature>
<proteinExistence type="inferred from homology"/>
<comment type="similarity">
    <text evidence="1">Belongs to the bacterial ribosomal protein bS1 family.</text>
</comment>
<dbReference type="Gene3D" id="2.40.50.140">
    <property type="entry name" value="Nucleic acid-binding proteins"/>
    <property type="match status" value="4"/>
</dbReference>
<dbReference type="InterPro" id="IPR050437">
    <property type="entry name" value="Ribos_protein_bS1-like"/>
</dbReference>
<name>A0A0G1RV19_9BACT</name>
<dbReference type="InterPro" id="IPR012340">
    <property type="entry name" value="NA-bd_OB-fold"/>
</dbReference>
<reference evidence="5 6" key="1">
    <citation type="journal article" date="2015" name="Nature">
        <title>rRNA introns, odd ribosomes, and small enigmatic genomes across a large radiation of phyla.</title>
        <authorList>
            <person name="Brown C.T."/>
            <person name="Hug L.A."/>
            <person name="Thomas B.C."/>
            <person name="Sharon I."/>
            <person name="Castelle C.J."/>
            <person name="Singh A."/>
            <person name="Wilkins M.J."/>
            <person name="Williams K.H."/>
            <person name="Banfield J.F."/>
        </authorList>
    </citation>
    <scope>NUCLEOTIDE SEQUENCE [LARGE SCALE GENOMIC DNA]</scope>
</reference>
<dbReference type="GO" id="GO:0005840">
    <property type="term" value="C:ribosome"/>
    <property type="evidence" value="ECO:0007669"/>
    <property type="project" value="UniProtKB-KW"/>
</dbReference>
<dbReference type="AlphaFoldDB" id="A0A0G1RV19"/>
<dbReference type="PROSITE" id="PS50126">
    <property type="entry name" value="S1"/>
    <property type="match status" value="4"/>
</dbReference>
<evidence type="ECO:0000259" key="4">
    <source>
        <dbReference type="PROSITE" id="PS50126"/>
    </source>
</evidence>
<evidence type="ECO:0000256" key="3">
    <source>
        <dbReference type="ARBA" id="ARBA00023274"/>
    </source>
</evidence>
<dbReference type="Proteomes" id="UP000033860">
    <property type="component" value="Unassembled WGS sequence"/>
</dbReference>
<evidence type="ECO:0000256" key="1">
    <source>
        <dbReference type="ARBA" id="ARBA00006767"/>
    </source>
</evidence>
<gene>
    <name evidence="5" type="ORF">UX85_C0004G0045</name>
</gene>
<sequence length="381" mass="42105">MAKKTIKAVKKSGKEPQTMDELLKATGYKLKGLKKGQLVEGVVTDVTRGAILIDIGAKTEGVVVDKELEVARELMEHLSVGDTVQAYVGSPENERGQILLSLRQAVMDKRWELFERLLKTGEAVAVRGLEVNKGGIIVRSRGVRGFVPSSQFGRKYLGKLDELKNEKFEVKVIEVDREKNRLIFSEKAVSEQEALAKQNEALKLVSPGDELSGVVSGIMPFGVFVRANVPLKKKAKTKQADKELFLEGLVHISEISWEKVENPGNYFKTGDKIKVKVIGVDEKSARLNLSVKQLMADPWEKIAKDYPEGSKVKGEITRMASFGAFVSLAAGVDGLIHISKIPADSQFKVGQKIECFVEQVDMSHRRMSLSLALIKKPVGYK</sequence>
<dbReference type="PRINTS" id="PR00681">
    <property type="entry name" value="RIBOSOMALS1"/>
</dbReference>
<dbReference type="CDD" id="cd04465">
    <property type="entry name" value="S1_RPS1_repeat_ec2_hs2"/>
    <property type="match status" value="1"/>
</dbReference>
<dbReference type="GO" id="GO:0006412">
    <property type="term" value="P:translation"/>
    <property type="evidence" value="ECO:0007669"/>
    <property type="project" value="TreeGrafter"/>
</dbReference>
<dbReference type="EMBL" id="LCNT01000004">
    <property type="protein sequence ID" value="KKU61124.1"/>
    <property type="molecule type" value="Genomic_DNA"/>
</dbReference>
<comment type="caution">
    <text evidence="5">The sequence shown here is derived from an EMBL/GenBank/DDBJ whole genome shotgun (WGS) entry which is preliminary data.</text>
</comment>
<keyword evidence="3" id="KW-0687">Ribonucleoprotein</keyword>
<organism evidence="5 6">
    <name type="scientific">Candidatus Beckwithbacteria bacterium GW2011_GWB1_47_15</name>
    <dbReference type="NCBI Taxonomy" id="1618371"/>
    <lineage>
        <taxon>Bacteria</taxon>
        <taxon>Candidatus Beckwithiibacteriota</taxon>
    </lineage>
</organism>
<dbReference type="Pfam" id="PF00575">
    <property type="entry name" value="S1"/>
    <property type="match status" value="4"/>
</dbReference>
<dbReference type="PANTHER" id="PTHR10724">
    <property type="entry name" value="30S RIBOSOMAL PROTEIN S1"/>
    <property type="match status" value="1"/>
</dbReference>
<dbReference type="GO" id="GO:0003729">
    <property type="term" value="F:mRNA binding"/>
    <property type="evidence" value="ECO:0007669"/>
    <property type="project" value="TreeGrafter"/>
</dbReference>
<feature type="domain" description="S1 motif" evidence="4">
    <location>
        <begin position="309"/>
        <end position="372"/>
    </location>
</feature>
<dbReference type="InterPro" id="IPR035104">
    <property type="entry name" value="Ribosomal_protein_S1-like"/>
</dbReference>
<dbReference type="SMART" id="SM00316">
    <property type="entry name" value="S1"/>
    <property type="match status" value="4"/>
</dbReference>
<evidence type="ECO:0000256" key="2">
    <source>
        <dbReference type="ARBA" id="ARBA00022980"/>
    </source>
</evidence>
<accession>A0A0G1RV19</accession>
<dbReference type="PANTHER" id="PTHR10724:SF7">
    <property type="entry name" value="SMALL RIBOSOMAL SUBUNIT PROTEIN BS1C"/>
    <property type="match status" value="1"/>
</dbReference>
<feature type="domain" description="S1 motif" evidence="4">
    <location>
        <begin position="36"/>
        <end position="103"/>
    </location>
</feature>
<feature type="domain" description="S1 motif" evidence="4">
    <location>
        <begin position="121"/>
        <end position="187"/>
    </location>
</feature>
<dbReference type="InterPro" id="IPR003029">
    <property type="entry name" value="S1_domain"/>
</dbReference>
<dbReference type="GO" id="GO:0003735">
    <property type="term" value="F:structural constituent of ribosome"/>
    <property type="evidence" value="ECO:0007669"/>
    <property type="project" value="TreeGrafter"/>
</dbReference>
<protein>
    <submittedName>
        <fullName evidence="5">30S ribosomal protein S1</fullName>
    </submittedName>
</protein>
<keyword evidence="2 5" id="KW-0689">Ribosomal protein</keyword>
<evidence type="ECO:0000313" key="6">
    <source>
        <dbReference type="Proteomes" id="UP000033860"/>
    </source>
</evidence>